<comment type="similarity">
    <text evidence="7">Belongs to the binding-protein-dependent transport system permease family.</text>
</comment>
<dbReference type="eggNOG" id="COG1173">
    <property type="taxonomic scope" value="Bacteria"/>
</dbReference>
<dbReference type="KEGG" id="cwo:Cwoe_2228"/>
<keyword evidence="10" id="KW-1185">Reference proteome</keyword>
<evidence type="ECO:0000256" key="2">
    <source>
        <dbReference type="ARBA" id="ARBA00022448"/>
    </source>
</evidence>
<dbReference type="EMBL" id="CP001854">
    <property type="protein sequence ID" value="ADB50653.1"/>
    <property type="molecule type" value="Genomic_DNA"/>
</dbReference>
<name>D3F5I6_CONWI</name>
<dbReference type="CDD" id="cd06261">
    <property type="entry name" value="TM_PBP2"/>
    <property type="match status" value="1"/>
</dbReference>
<dbReference type="Gene3D" id="1.10.3720.10">
    <property type="entry name" value="MetI-like"/>
    <property type="match status" value="1"/>
</dbReference>
<dbReference type="GO" id="GO:0005886">
    <property type="term" value="C:plasma membrane"/>
    <property type="evidence" value="ECO:0007669"/>
    <property type="project" value="UniProtKB-SubCell"/>
</dbReference>
<evidence type="ECO:0000256" key="7">
    <source>
        <dbReference type="RuleBase" id="RU363032"/>
    </source>
</evidence>
<organism evidence="9 10">
    <name type="scientific">Conexibacter woesei (strain DSM 14684 / CCUG 47730 / CIP 108061 / JCM 11494 / NBRC 100937 / ID131577)</name>
    <dbReference type="NCBI Taxonomy" id="469383"/>
    <lineage>
        <taxon>Bacteria</taxon>
        <taxon>Bacillati</taxon>
        <taxon>Actinomycetota</taxon>
        <taxon>Thermoleophilia</taxon>
        <taxon>Solirubrobacterales</taxon>
        <taxon>Conexibacteraceae</taxon>
        <taxon>Conexibacter</taxon>
    </lineage>
</organism>
<comment type="subcellular location">
    <subcellularLocation>
        <location evidence="1 7">Cell membrane</location>
        <topology evidence="1 7">Multi-pass membrane protein</topology>
    </subcellularLocation>
</comment>
<evidence type="ECO:0000313" key="9">
    <source>
        <dbReference type="EMBL" id="ADB50653.1"/>
    </source>
</evidence>
<evidence type="ECO:0000256" key="1">
    <source>
        <dbReference type="ARBA" id="ARBA00004651"/>
    </source>
</evidence>
<reference evidence="9 10" key="1">
    <citation type="journal article" date="2010" name="Stand. Genomic Sci.">
        <title>Complete genome sequence of Conexibacter woesei type strain (ID131577).</title>
        <authorList>
            <person name="Pukall R."/>
            <person name="Lapidus A."/>
            <person name="Glavina Del Rio T."/>
            <person name="Copeland A."/>
            <person name="Tice H."/>
            <person name="Cheng J.-F."/>
            <person name="Lucas S."/>
            <person name="Chen F."/>
            <person name="Nolan M."/>
            <person name="Bruce D."/>
            <person name="Goodwin L."/>
            <person name="Pitluck S."/>
            <person name="Mavromatis K."/>
            <person name="Ivanova N."/>
            <person name="Ovchinnikova G."/>
            <person name="Pati A."/>
            <person name="Chen A."/>
            <person name="Palaniappan K."/>
            <person name="Land M."/>
            <person name="Hauser L."/>
            <person name="Chang Y.-J."/>
            <person name="Jeffries C.D."/>
            <person name="Chain P."/>
            <person name="Meincke L."/>
            <person name="Sims D."/>
            <person name="Brettin T."/>
            <person name="Detter J.C."/>
            <person name="Rohde M."/>
            <person name="Goeker M."/>
            <person name="Bristow J."/>
            <person name="Eisen J.A."/>
            <person name="Markowitz V."/>
            <person name="Kyrpides N.C."/>
            <person name="Klenk H.-P."/>
            <person name="Hugenholtz P."/>
        </authorList>
    </citation>
    <scope>NUCLEOTIDE SEQUENCE [LARGE SCALE GENOMIC DNA]</scope>
    <source>
        <strain evidence="10">DSM 14684 / CIP 108061 / JCM 11494 / NBRC 100937 / ID131577</strain>
    </source>
</reference>
<dbReference type="Pfam" id="PF12911">
    <property type="entry name" value="OppC_N"/>
    <property type="match status" value="1"/>
</dbReference>
<keyword evidence="4 7" id="KW-0812">Transmembrane</keyword>
<feature type="transmembrane region" description="Helical" evidence="7">
    <location>
        <begin position="92"/>
        <end position="114"/>
    </location>
</feature>
<keyword evidence="6 7" id="KW-0472">Membrane</keyword>
<dbReference type="InterPro" id="IPR000515">
    <property type="entry name" value="MetI-like"/>
</dbReference>
<feature type="transmembrane region" description="Helical" evidence="7">
    <location>
        <begin position="31"/>
        <end position="50"/>
    </location>
</feature>
<evidence type="ECO:0000256" key="5">
    <source>
        <dbReference type="ARBA" id="ARBA00022989"/>
    </source>
</evidence>
<dbReference type="STRING" id="469383.Cwoe_2228"/>
<sequence length="288" mass="30679">MAVTAPDPAPALSLAPVAPRRSRARRWTRSIAAWILALAVLTAIFAPLLAPYDPAQQSLDQLQAPSAEHLLGTDALGRDVLSRIIFALRTDLVLVAFAAGLPMLIGTLIGAVAAYRGGVLDAAVRWVADVFQALPVYVLLIALVFVLGPGAASLIVSFSLLGWIVYARLIRTEVRRVREREYVSASYLLGLSRPAVLLRHVLPNSLHQSFVYLATDLGMALQGIAVLSFFGLGVKAGTPELGAMVAEGQLFLRGHWWLAAFPGLAIVILGSSFAALGDRLNAGTEADR</sequence>
<dbReference type="PROSITE" id="PS50928">
    <property type="entry name" value="ABC_TM1"/>
    <property type="match status" value="1"/>
</dbReference>
<evidence type="ECO:0000256" key="3">
    <source>
        <dbReference type="ARBA" id="ARBA00022475"/>
    </source>
</evidence>
<dbReference type="PANTHER" id="PTHR43386:SF1">
    <property type="entry name" value="D,D-DIPEPTIDE TRANSPORT SYSTEM PERMEASE PROTEIN DDPC-RELATED"/>
    <property type="match status" value="1"/>
</dbReference>
<dbReference type="InterPro" id="IPR035906">
    <property type="entry name" value="MetI-like_sf"/>
</dbReference>
<accession>D3F5I6</accession>
<keyword evidence="2 7" id="KW-0813">Transport</keyword>
<dbReference type="Pfam" id="PF00528">
    <property type="entry name" value="BPD_transp_1"/>
    <property type="match status" value="1"/>
</dbReference>
<evidence type="ECO:0000313" key="10">
    <source>
        <dbReference type="Proteomes" id="UP000008229"/>
    </source>
</evidence>
<keyword evidence="3" id="KW-1003">Cell membrane</keyword>
<dbReference type="OrthoDB" id="6637947at2"/>
<feature type="transmembrane region" description="Helical" evidence="7">
    <location>
        <begin position="210"/>
        <end position="234"/>
    </location>
</feature>
<evidence type="ECO:0000256" key="6">
    <source>
        <dbReference type="ARBA" id="ARBA00023136"/>
    </source>
</evidence>
<dbReference type="RefSeq" id="WP_012933704.1">
    <property type="nucleotide sequence ID" value="NC_013739.1"/>
</dbReference>
<evidence type="ECO:0000259" key="8">
    <source>
        <dbReference type="PROSITE" id="PS50928"/>
    </source>
</evidence>
<dbReference type="InterPro" id="IPR050366">
    <property type="entry name" value="BP-dependent_transpt_permease"/>
</dbReference>
<dbReference type="GO" id="GO:0055085">
    <property type="term" value="P:transmembrane transport"/>
    <property type="evidence" value="ECO:0007669"/>
    <property type="project" value="InterPro"/>
</dbReference>
<dbReference type="HOGENOM" id="CLU_028518_5_2_11"/>
<dbReference type="AlphaFoldDB" id="D3F5I6"/>
<proteinExistence type="inferred from homology"/>
<feature type="domain" description="ABC transmembrane type-1" evidence="8">
    <location>
        <begin position="88"/>
        <end position="277"/>
    </location>
</feature>
<dbReference type="SUPFAM" id="SSF161098">
    <property type="entry name" value="MetI-like"/>
    <property type="match status" value="1"/>
</dbReference>
<protein>
    <submittedName>
        <fullName evidence="9">Binding-protein-dependent transport systems inner membrane component</fullName>
    </submittedName>
</protein>
<dbReference type="PANTHER" id="PTHR43386">
    <property type="entry name" value="OLIGOPEPTIDE TRANSPORT SYSTEM PERMEASE PROTEIN APPC"/>
    <property type="match status" value="1"/>
</dbReference>
<feature type="transmembrane region" description="Helical" evidence="7">
    <location>
        <begin position="254"/>
        <end position="276"/>
    </location>
</feature>
<evidence type="ECO:0000256" key="4">
    <source>
        <dbReference type="ARBA" id="ARBA00022692"/>
    </source>
</evidence>
<gene>
    <name evidence="9" type="ordered locus">Cwoe_2228</name>
</gene>
<keyword evidence="5 7" id="KW-1133">Transmembrane helix</keyword>
<dbReference type="Proteomes" id="UP000008229">
    <property type="component" value="Chromosome"/>
</dbReference>
<reference evidence="10" key="2">
    <citation type="submission" date="2010-01" db="EMBL/GenBank/DDBJ databases">
        <title>The complete genome of Conexibacter woesei DSM 14684.</title>
        <authorList>
            <consortium name="US DOE Joint Genome Institute (JGI-PGF)"/>
            <person name="Lucas S."/>
            <person name="Copeland A."/>
            <person name="Lapidus A."/>
            <person name="Glavina del Rio T."/>
            <person name="Dalin E."/>
            <person name="Tice H."/>
            <person name="Bruce D."/>
            <person name="Goodwin L."/>
            <person name="Pitluck S."/>
            <person name="Kyrpides N."/>
            <person name="Mavromatis K."/>
            <person name="Ivanova N."/>
            <person name="Mikhailova N."/>
            <person name="Chertkov O."/>
            <person name="Brettin T."/>
            <person name="Detter J.C."/>
            <person name="Han C."/>
            <person name="Larimer F."/>
            <person name="Land M."/>
            <person name="Hauser L."/>
            <person name="Markowitz V."/>
            <person name="Cheng J.-F."/>
            <person name="Hugenholtz P."/>
            <person name="Woyke T."/>
            <person name="Wu D."/>
            <person name="Pukall R."/>
            <person name="Steenblock K."/>
            <person name="Schneider S."/>
            <person name="Klenk H.-P."/>
            <person name="Eisen J.A."/>
        </authorList>
    </citation>
    <scope>NUCLEOTIDE SEQUENCE [LARGE SCALE GENOMIC DNA]</scope>
    <source>
        <strain evidence="10">DSM 14684 / CIP 108061 / JCM 11494 / NBRC 100937 / ID131577</strain>
    </source>
</reference>
<dbReference type="InterPro" id="IPR025966">
    <property type="entry name" value="OppC_N"/>
</dbReference>